<dbReference type="AlphaFoldDB" id="A0A176WMT4"/>
<dbReference type="GO" id="GO:0016787">
    <property type="term" value="F:hydrolase activity"/>
    <property type="evidence" value="ECO:0007669"/>
    <property type="project" value="InterPro"/>
</dbReference>
<dbReference type="EMBL" id="LVLJ01000630">
    <property type="protein sequence ID" value="OAE33556.1"/>
    <property type="molecule type" value="Genomic_DNA"/>
</dbReference>
<dbReference type="Gene3D" id="3.40.50.1820">
    <property type="entry name" value="alpha/beta hydrolase"/>
    <property type="match status" value="1"/>
</dbReference>
<accession>A0A176WMT4</accession>
<comment type="caution">
    <text evidence="3">The sequence shown here is derived from an EMBL/GenBank/DDBJ whole genome shotgun (WGS) entry which is preliminary data.</text>
</comment>
<keyword evidence="1" id="KW-0175">Coiled coil</keyword>
<gene>
    <name evidence="3" type="ORF">AXG93_2139s1090</name>
</gene>
<feature type="domain" description="Alpha/beta hydrolase fold-3" evidence="2">
    <location>
        <begin position="207"/>
        <end position="463"/>
    </location>
</feature>
<dbReference type="InterPro" id="IPR029058">
    <property type="entry name" value="AB_hydrolase_fold"/>
</dbReference>
<dbReference type="PANTHER" id="PTHR23024">
    <property type="entry name" value="ARYLACETAMIDE DEACETYLASE"/>
    <property type="match status" value="1"/>
</dbReference>
<dbReference type="InterPro" id="IPR013094">
    <property type="entry name" value="AB_hydrolase_3"/>
</dbReference>
<dbReference type="Proteomes" id="UP000077202">
    <property type="component" value="Unassembled WGS sequence"/>
</dbReference>
<organism evidence="3 4">
    <name type="scientific">Marchantia polymorpha subsp. ruderalis</name>
    <dbReference type="NCBI Taxonomy" id="1480154"/>
    <lineage>
        <taxon>Eukaryota</taxon>
        <taxon>Viridiplantae</taxon>
        <taxon>Streptophyta</taxon>
        <taxon>Embryophyta</taxon>
        <taxon>Marchantiophyta</taxon>
        <taxon>Marchantiopsida</taxon>
        <taxon>Marchantiidae</taxon>
        <taxon>Marchantiales</taxon>
        <taxon>Marchantiaceae</taxon>
        <taxon>Marchantia</taxon>
    </lineage>
</organism>
<evidence type="ECO:0000313" key="4">
    <source>
        <dbReference type="Proteomes" id="UP000077202"/>
    </source>
</evidence>
<dbReference type="PANTHER" id="PTHR23024:SF24">
    <property type="entry name" value="ALPHA_BETA HYDROLASE FOLD-3 DOMAIN-CONTAINING PROTEIN"/>
    <property type="match status" value="1"/>
</dbReference>
<evidence type="ECO:0000259" key="2">
    <source>
        <dbReference type="Pfam" id="PF07859"/>
    </source>
</evidence>
<dbReference type="SUPFAM" id="SSF53474">
    <property type="entry name" value="alpha/beta-Hydrolases"/>
    <property type="match status" value="1"/>
</dbReference>
<protein>
    <recommendedName>
        <fullName evidence="2">Alpha/beta hydrolase fold-3 domain-containing protein</fullName>
    </recommendedName>
</protein>
<dbReference type="Pfam" id="PF07859">
    <property type="entry name" value="Abhydrolase_3"/>
    <property type="match status" value="1"/>
</dbReference>
<proteinExistence type="predicted"/>
<evidence type="ECO:0000313" key="3">
    <source>
        <dbReference type="EMBL" id="OAE33556.1"/>
    </source>
</evidence>
<feature type="coiled-coil region" evidence="1">
    <location>
        <begin position="287"/>
        <end position="314"/>
    </location>
</feature>
<keyword evidence="4" id="KW-1185">Reference proteome</keyword>
<name>A0A176WMT4_MARPO</name>
<evidence type="ECO:0000256" key="1">
    <source>
        <dbReference type="SAM" id="Coils"/>
    </source>
</evidence>
<reference evidence="3" key="1">
    <citation type="submission" date="2016-03" db="EMBL/GenBank/DDBJ databases">
        <title>Mechanisms controlling the formation of the plant cell surface in tip-growing cells are functionally conserved among land plants.</title>
        <authorList>
            <person name="Honkanen S."/>
            <person name="Jones V.A."/>
            <person name="Morieri G."/>
            <person name="Champion C."/>
            <person name="Hetherington A.J."/>
            <person name="Kelly S."/>
            <person name="Saint-Marcoux D."/>
            <person name="Proust H."/>
            <person name="Prescott H."/>
            <person name="Dolan L."/>
        </authorList>
    </citation>
    <scope>NUCLEOTIDE SEQUENCE [LARGE SCALE GENOMIC DNA]</scope>
    <source>
        <tissue evidence="3">Whole gametophyte</tissue>
    </source>
</reference>
<dbReference type="InterPro" id="IPR050466">
    <property type="entry name" value="Carboxylest/Gibb_receptor"/>
</dbReference>
<sequence>MIRRRCVYSKCRDFAGHYLVKVIITELRGSWIERPEHLDLGKRLLRSSDKAEWLQGRAPNLPDMRDQSFSTGSCGIIARRKKSLDYGGHRVAFSLSTRVFVHEMDAAEDATSDYEHLEHFELFEEFFDAASGLPKFDLTFVHHGLQDVVLHSDFSLQRPSLPLVMANSNFVNGVATKDVTLDDEHNLRVRLFIPEIARSCKAKLPLFVYFHGGGFSFLSVDCQLIHDFCEDLCKDLEVIVASCGYRMAPEHPLPGQFEDALASLEWLLSHSKRSTKDNDAALVDSELDSAAAQAPELERTVDEEEEDVESTSEAWLTSHADFDRVFLVGDSAGGNLVHNILTIFSPHPSYPLHFAGLILIQPAFGGMGRTPAESGELDRPRTCMIDFFWKVCLPRGADRSHPFCHVVPTLLSQGRQFSLPDTLVVVGGRDLLRDWQLAYYEAVKRTDTNIKLVKYDQAEHGFYTVRDHDLRPKLMAEVAEFVTDKRAPLRDRLSLSPPHVIDAPS</sequence>